<dbReference type="EMBL" id="JALNMH010000007">
    <property type="protein sequence ID" value="MCK7593824.1"/>
    <property type="molecule type" value="Genomic_DNA"/>
</dbReference>
<keyword evidence="1" id="KW-1133">Transmembrane helix</keyword>
<accession>A0ABT0GH07</accession>
<evidence type="ECO:0000256" key="1">
    <source>
        <dbReference type="SAM" id="Phobius"/>
    </source>
</evidence>
<dbReference type="Proteomes" id="UP001431449">
    <property type="component" value="Unassembled WGS sequence"/>
</dbReference>
<gene>
    <name evidence="3" type="ORF">M0G41_09090</name>
</gene>
<keyword evidence="1" id="KW-0472">Membrane</keyword>
<name>A0ABT0GH07_9GAMM</name>
<keyword evidence="2" id="KW-0732">Signal</keyword>
<proteinExistence type="predicted"/>
<sequence length="466" mass="45572">MKHNALALCFLGLMGFAGAASATLNAGSSNPSPGATNQSTLITYETRAGIGAVGFGISITDPNDVIVDATVQFQVFDRDASGGTGAFVNCDGTNYSTAAGTNIACSQSGQSATYAISRTSATDVPSLSNNMRVVYSISPTATDGQTATFAFGAYCTGTQTPAANGCVAYNRTSDTQRDDSPATPVANDGTVTVTVSANRTLSFAPPAGTTIAFGPGAVGSTDTEVIAVTSSGNQGTATVTGCGISGPGASSYSVTPTSLTFNGSNPTTQNLNVTCTIPASDASGTLTCTQTDAGGTPTQRQWPLTCAPAPATPDVSASPAGGAVSVGGGSVGSTASGSVVFTATGGAGSGSATISCTRTSGTLTLAFTGGTPGTTANQTVTGSADPLDLSFFATLTDAAQPSVGAFSCVITDAGGSETLNFTASAPAGSTFTPPAVIPASSLWSQLALIGLFLGLGGLVLVVRRNG</sequence>
<evidence type="ECO:0000313" key="4">
    <source>
        <dbReference type="Proteomes" id="UP001431449"/>
    </source>
</evidence>
<comment type="caution">
    <text evidence="3">The sequence shown here is derived from an EMBL/GenBank/DDBJ whole genome shotgun (WGS) entry which is preliminary data.</text>
</comment>
<dbReference type="RefSeq" id="WP_248208297.1">
    <property type="nucleotide sequence ID" value="NZ_JALNMH010000007.1"/>
</dbReference>
<protein>
    <recommendedName>
        <fullName evidence="5">IPTL-CTERM protein sorting domain-containing protein</fullName>
    </recommendedName>
</protein>
<evidence type="ECO:0000313" key="3">
    <source>
        <dbReference type="EMBL" id="MCK7593824.1"/>
    </source>
</evidence>
<feature type="chain" id="PRO_5046269939" description="IPTL-CTERM protein sorting domain-containing protein" evidence="2">
    <location>
        <begin position="20"/>
        <end position="466"/>
    </location>
</feature>
<evidence type="ECO:0000256" key="2">
    <source>
        <dbReference type="SAM" id="SignalP"/>
    </source>
</evidence>
<evidence type="ECO:0008006" key="5">
    <source>
        <dbReference type="Google" id="ProtNLM"/>
    </source>
</evidence>
<organism evidence="3 4">
    <name type="scientific">Pseudomarimonas salicorniae</name>
    <dbReference type="NCBI Taxonomy" id="2933270"/>
    <lineage>
        <taxon>Bacteria</taxon>
        <taxon>Pseudomonadati</taxon>
        <taxon>Pseudomonadota</taxon>
        <taxon>Gammaproteobacteria</taxon>
        <taxon>Lysobacterales</taxon>
        <taxon>Lysobacteraceae</taxon>
        <taxon>Pseudomarimonas</taxon>
    </lineage>
</organism>
<keyword evidence="1" id="KW-0812">Transmembrane</keyword>
<feature type="transmembrane region" description="Helical" evidence="1">
    <location>
        <begin position="442"/>
        <end position="462"/>
    </location>
</feature>
<reference evidence="3" key="1">
    <citation type="submission" date="2022-04" db="EMBL/GenBank/DDBJ databases">
        <title>Lysobacter sp. CAU 1642 isolated from sea sand.</title>
        <authorList>
            <person name="Kim W."/>
        </authorList>
    </citation>
    <scope>NUCLEOTIDE SEQUENCE</scope>
    <source>
        <strain evidence="3">CAU 1642</strain>
    </source>
</reference>
<keyword evidence="4" id="KW-1185">Reference proteome</keyword>
<feature type="signal peptide" evidence="2">
    <location>
        <begin position="1"/>
        <end position="19"/>
    </location>
</feature>